<comment type="subcellular location">
    <subcellularLocation>
        <location evidence="1">Cell membrane</location>
        <topology evidence="1">Multi-pass membrane protein</topology>
    </subcellularLocation>
</comment>
<evidence type="ECO:0000313" key="11">
    <source>
        <dbReference type="Proteomes" id="UP000590740"/>
    </source>
</evidence>
<feature type="domain" description="MacB-like periplasmic core" evidence="9">
    <location>
        <begin position="23"/>
        <end position="227"/>
    </location>
</feature>
<feature type="domain" description="ABC3 transporter permease C-terminal" evidence="8">
    <location>
        <begin position="259"/>
        <end position="373"/>
    </location>
</feature>
<evidence type="ECO:0000256" key="6">
    <source>
        <dbReference type="ARBA" id="ARBA00023136"/>
    </source>
</evidence>
<keyword evidence="3" id="KW-1003">Cell membrane</keyword>
<evidence type="ECO:0000256" key="2">
    <source>
        <dbReference type="ARBA" id="ARBA00022448"/>
    </source>
</evidence>
<dbReference type="InterPro" id="IPR051125">
    <property type="entry name" value="ABC-4/HrtB_transporter"/>
</dbReference>
<gene>
    <name evidence="10" type="ORF">HNQ65_001524</name>
</gene>
<evidence type="ECO:0000256" key="5">
    <source>
        <dbReference type="ARBA" id="ARBA00022989"/>
    </source>
</evidence>
<keyword evidence="5 7" id="KW-1133">Transmembrane helix</keyword>
<comment type="caution">
    <text evidence="10">The sequence shown here is derived from an EMBL/GenBank/DDBJ whole genome shotgun (WGS) entry which is preliminary data.</text>
</comment>
<dbReference type="GO" id="GO:0005886">
    <property type="term" value="C:plasma membrane"/>
    <property type="evidence" value="ECO:0007669"/>
    <property type="project" value="UniProtKB-SubCell"/>
</dbReference>
<accession>A0A7W8DJL1</accession>
<evidence type="ECO:0000259" key="8">
    <source>
        <dbReference type="Pfam" id="PF02687"/>
    </source>
</evidence>
<dbReference type="Pfam" id="PF12704">
    <property type="entry name" value="MacB_PCD"/>
    <property type="match status" value="1"/>
</dbReference>
<feature type="transmembrane region" description="Helical" evidence="7">
    <location>
        <begin position="257"/>
        <end position="279"/>
    </location>
</feature>
<dbReference type="AlphaFoldDB" id="A0A7W8DJL1"/>
<dbReference type="InterPro" id="IPR003838">
    <property type="entry name" value="ABC3_permease_C"/>
</dbReference>
<keyword evidence="4 7" id="KW-0812">Transmembrane</keyword>
<dbReference type="PANTHER" id="PTHR43738">
    <property type="entry name" value="ABC TRANSPORTER, MEMBRANE PROTEIN"/>
    <property type="match status" value="1"/>
</dbReference>
<feature type="transmembrane region" description="Helical" evidence="7">
    <location>
        <begin position="300"/>
        <end position="329"/>
    </location>
</feature>
<dbReference type="Pfam" id="PF02687">
    <property type="entry name" value="FtsX"/>
    <property type="match status" value="1"/>
</dbReference>
<evidence type="ECO:0000313" key="10">
    <source>
        <dbReference type="EMBL" id="MBB5031956.1"/>
    </source>
</evidence>
<organism evidence="10 11">
    <name type="scientific">Prosthecobacter vanneervenii</name>
    <dbReference type="NCBI Taxonomy" id="48466"/>
    <lineage>
        <taxon>Bacteria</taxon>
        <taxon>Pseudomonadati</taxon>
        <taxon>Verrucomicrobiota</taxon>
        <taxon>Verrucomicrobiia</taxon>
        <taxon>Verrucomicrobiales</taxon>
        <taxon>Verrucomicrobiaceae</taxon>
        <taxon>Prosthecobacter</taxon>
    </lineage>
</organism>
<dbReference type="EMBL" id="JACHIG010000002">
    <property type="protein sequence ID" value="MBB5031956.1"/>
    <property type="molecule type" value="Genomic_DNA"/>
</dbReference>
<dbReference type="PANTHER" id="PTHR43738:SF1">
    <property type="entry name" value="HEMIN TRANSPORT SYSTEM PERMEASE PROTEIN HRTB-RELATED"/>
    <property type="match status" value="1"/>
</dbReference>
<evidence type="ECO:0000256" key="3">
    <source>
        <dbReference type="ARBA" id="ARBA00022475"/>
    </source>
</evidence>
<feature type="transmembrane region" description="Helical" evidence="7">
    <location>
        <begin position="341"/>
        <end position="365"/>
    </location>
</feature>
<proteinExistence type="predicted"/>
<evidence type="ECO:0000256" key="1">
    <source>
        <dbReference type="ARBA" id="ARBA00004651"/>
    </source>
</evidence>
<keyword evidence="11" id="KW-1185">Reference proteome</keyword>
<protein>
    <submittedName>
        <fullName evidence="10">Putative ABC transport system permease protein</fullName>
    </submittedName>
</protein>
<dbReference type="RefSeq" id="WP_184338880.1">
    <property type="nucleotide sequence ID" value="NZ_JACHIG010000002.1"/>
</dbReference>
<keyword evidence="2" id="KW-0813">Transport</keyword>
<keyword evidence="6 7" id="KW-0472">Membrane</keyword>
<dbReference type="Proteomes" id="UP000590740">
    <property type="component" value="Unassembled WGS sequence"/>
</dbReference>
<sequence length="379" mass="41692">MNFVAFRMLIGDRAKYIGLIFAVAFSTFLLQNQISIFAGIMKNTGHRVIDITDADVWVMDPQTRYFDENKALKDTDLTRVRGVPGVDYAVRLFKGNPVARTSTGRFATCVALGLDDATLAGAPRHMILGSWEALRHPHQIVIDKAGYLMLYPGEPLELGRELELNDQRVEIAGISDALPGFVSLPIIHARYSEALNFQGQQRLQLSFVLARAQAGLSPEELALRIQEATGLKARTTWQFAWDCVVYYLQNTGIPVNFGITIAVATLVGLVVTGQTFYLFTVENLKQFGALKAIGVTNLRLLGMILLQAVVVWFVGYGFGSALAATFFNITLKVIATRHITLLWQSAAGVGVFMLIVVLLASAAGLRRVLKLQPAEVFRS</sequence>
<evidence type="ECO:0000259" key="9">
    <source>
        <dbReference type="Pfam" id="PF12704"/>
    </source>
</evidence>
<dbReference type="InterPro" id="IPR025857">
    <property type="entry name" value="MacB_PCD"/>
</dbReference>
<reference evidence="10 11" key="1">
    <citation type="submission" date="2020-08" db="EMBL/GenBank/DDBJ databases">
        <title>Genomic Encyclopedia of Type Strains, Phase IV (KMG-IV): sequencing the most valuable type-strain genomes for metagenomic binning, comparative biology and taxonomic classification.</title>
        <authorList>
            <person name="Goeker M."/>
        </authorList>
    </citation>
    <scope>NUCLEOTIDE SEQUENCE [LARGE SCALE GENOMIC DNA]</scope>
    <source>
        <strain evidence="10 11">DSM 12252</strain>
    </source>
</reference>
<name>A0A7W8DJL1_9BACT</name>
<evidence type="ECO:0000256" key="7">
    <source>
        <dbReference type="SAM" id="Phobius"/>
    </source>
</evidence>
<evidence type="ECO:0000256" key="4">
    <source>
        <dbReference type="ARBA" id="ARBA00022692"/>
    </source>
</evidence>